<dbReference type="GO" id="GO:0006508">
    <property type="term" value="P:proteolysis"/>
    <property type="evidence" value="ECO:0007669"/>
    <property type="project" value="UniProtKB-KW"/>
</dbReference>
<organism evidence="9 11">
    <name type="scientific">Ottowia beijingensis</name>
    <dbReference type="NCBI Taxonomy" id="1207057"/>
    <lineage>
        <taxon>Bacteria</taxon>
        <taxon>Pseudomonadati</taxon>
        <taxon>Pseudomonadota</taxon>
        <taxon>Betaproteobacteria</taxon>
        <taxon>Burkholderiales</taxon>
        <taxon>Comamonadaceae</taxon>
        <taxon>Ottowia</taxon>
    </lineage>
</organism>
<feature type="domain" description="LD-carboxypeptidase N-terminal" evidence="7">
    <location>
        <begin position="4"/>
        <end position="123"/>
    </location>
</feature>
<dbReference type="PANTHER" id="PTHR30237:SF2">
    <property type="entry name" value="MUREIN TETRAPEPTIDE CARBOXYPEPTIDASE"/>
    <property type="match status" value="1"/>
</dbReference>
<evidence type="ECO:0000256" key="1">
    <source>
        <dbReference type="ARBA" id="ARBA00010233"/>
    </source>
</evidence>
<keyword evidence="5" id="KW-0720">Serine protease</keyword>
<protein>
    <submittedName>
        <fullName evidence="9">LD-carboxypeptidase</fullName>
    </submittedName>
</protein>
<dbReference type="Proteomes" id="UP000589716">
    <property type="component" value="Unassembled WGS sequence"/>
</dbReference>
<keyword evidence="2 9" id="KW-0121">Carboxypeptidase</keyword>
<gene>
    <name evidence="9" type="ORF">H0I39_18940</name>
    <name evidence="10" type="ORF">H0I39_20565</name>
</gene>
<dbReference type="PIRSF" id="PIRSF028757">
    <property type="entry name" value="LD-carboxypeptidase"/>
    <property type="match status" value="1"/>
</dbReference>
<evidence type="ECO:0000256" key="2">
    <source>
        <dbReference type="ARBA" id="ARBA00022645"/>
    </source>
</evidence>
<evidence type="ECO:0000313" key="9">
    <source>
        <dbReference type="EMBL" id="NZA03276.1"/>
    </source>
</evidence>
<evidence type="ECO:0000259" key="7">
    <source>
        <dbReference type="Pfam" id="PF02016"/>
    </source>
</evidence>
<comment type="caution">
    <text evidence="9">The sequence shown here is derived from an EMBL/GenBank/DDBJ whole genome shotgun (WGS) entry which is preliminary data.</text>
</comment>
<accession>A0A853IZA2</accession>
<dbReference type="InterPro" id="IPR040921">
    <property type="entry name" value="Peptidase_S66C"/>
</dbReference>
<dbReference type="Pfam" id="PF17676">
    <property type="entry name" value="Peptidase_S66C"/>
    <property type="match status" value="1"/>
</dbReference>
<dbReference type="GO" id="GO:0004180">
    <property type="term" value="F:carboxypeptidase activity"/>
    <property type="evidence" value="ECO:0007669"/>
    <property type="project" value="UniProtKB-KW"/>
</dbReference>
<dbReference type="EMBL" id="JACCKX010000003">
    <property type="protein sequence ID" value="NZA03462.1"/>
    <property type="molecule type" value="Genomic_DNA"/>
</dbReference>
<keyword evidence="3" id="KW-0645">Protease</keyword>
<dbReference type="PANTHER" id="PTHR30237">
    <property type="entry name" value="MURAMOYLTETRAPEPTIDE CARBOXYPEPTIDASE"/>
    <property type="match status" value="1"/>
</dbReference>
<name>A0A853IZA2_9BURK</name>
<dbReference type="InterPro" id="IPR003507">
    <property type="entry name" value="S66_fam"/>
</dbReference>
<feature type="active site" description="Charge relay system" evidence="6">
    <location>
        <position position="226"/>
    </location>
</feature>
<evidence type="ECO:0000256" key="4">
    <source>
        <dbReference type="ARBA" id="ARBA00022801"/>
    </source>
</evidence>
<dbReference type="InterPro" id="IPR029062">
    <property type="entry name" value="Class_I_gatase-like"/>
</dbReference>
<sequence>MAHVYVYSPSGAVRDRAAFKRGVARLKALGHEVEVDPSALASWQRFAGDDDTRLAAIGRAAASGADVALISRGGYGLTRILEQIPYKAMARAIERGTRFVGFSDFTVVQLALMKKAGAVTWAGPAVCEGFGATDAGDAAEGHGGLGSANGQGGPDEIMLACFDDMVSGSSEGTGWRLPAADIAALNGKDGLVARQAPLWGGNLAMVLSLLGTPWWPEVKGGVLFLEDVGEHPYRIERMLLQLLHAGVLARQKLIVLGQFTEYSLSVHDKGYSLAKVVAELRSRLKVPVLTGLPFGHVPTKVLLPVGLPVDVLVEGREALVLWGHQH</sequence>
<keyword evidence="4" id="KW-0378">Hydrolase</keyword>
<evidence type="ECO:0000313" key="10">
    <source>
        <dbReference type="EMBL" id="NZA03462.1"/>
    </source>
</evidence>
<evidence type="ECO:0000256" key="6">
    <source>
        <dbReference type="PIRSR" id="PIRSR028757-1"/>
    </source>
</evidence>
<dbReference type="GO" id="GO:0008236">
    <property type="term" value="F:serine-type peptidase activity"/>
    <property type="evidence" value="ECO:0007669"/>
    <property type="project" value="UniProtKB-KW"/>
</dbReference>
<comment type="similarity">
    <text evidence="1">Belongs to the peptidase S66 family.</text>
</comment>
<dbReference type="EMBL" id="JACCKX010000001">
    <property type="protein sequence ID" value="NZA03276.1"/>
    <property type="molecule type" value="Genomic_DNA"/>
</dbReference>
<dbReference type="Gene3D" id="3.40.50.10740">
    <property type="entry name" value="Class I glutamine amidotransferase-like"/>
    <property type="match status" value="1"/>
</dbReference>
<dbReference type="SUPFAM" id="SSF52317">
    <property type="entry name" value="Class I glutamine amidotransferase-like"/>
    <property type="match status" value="1"/>
</dbReference>
<dbReference type="Gene3D" id="3.50.30.60">
    <property type="entry name" value="LD-carboxypeptidase A C-terminal domain-like"/>
    <property type="match status" value="1"/>
</dbReference>
<dbReference type="SUPFAM" id="SSF141986">
    <property type="entry name" value="LD-carboxypeptidase A C-terminal domain-like"/>
    <property type="match status" value="1"/>
</dbReference>
<dbReference type="InterPro" id="IPR040449">
    <property type="entry name" value="Peptidase_S66_N"/>
</dbReference>
<reference evidence="9 11" key="1">
    <citation type="submission" date="2020-07" db="EMBL/GenBank/DDBJ databases">
        <authorList>
            <person name="Maaloum M."/>
        </authorList>
    </citation>
    <scope>NUCLEOTIDE SEQUENCE [LARGE SCALE GENOMIC DNA]</scope>
    <source>
        <strain evidence="9 11">GCS-AN-3</strain>
    </source>
</reference>
<dbReference type="InterPro" id="IPR027461">
    <property type="entry name" value="Carboxypeptidase_A_C_sf"/>
</dbReference>
<dbReference type="AlphaFoldDB" id="A0A853IZA2"/>
<feature type="domain" description="LD-carboxypeptidase C-terminal" evidence="8">
    <location>
        <begin position="196"/>
        <end position="310"/>
    </location>
</feature>
<dbReference type="InterPro" id="IPR027478">
    <property type="entry name" value="LdcA_N"/>
</dbReference>
<evidence type="ECO:0000259" key="8">
    <source>
        <dbReference type="Pfam" id="PF17676"/>
    </source>
</evidence>
<keyword evidence="11" id="KW-1185">Reference proteome</keyword>
<evidence type="ECO:0000313" key="11">
    <source>
        <dbReference type="Proteomes" id="UP000589716"/>
    </source>
</evidence>
<dbReference type="RefSeq" id="WP_180551521.1">
    <property type="nucleotide sequence ID" value="NZ_JACCKX010000001.1"/>
</dbReference>
<evidence type="ECO:0000256" key="3">
    <source>
        <dbReference type="ARBA" id="ARBA00022670"/>
    </source>
</evidence>
<evidence type="ECO:0000256" key="5">
    <source>
        <dbReference type="ARBA" id="ARBA00022825"/>
    </source>
</evidence>
<dbReference type="CDD" id="cd07025">
    <property type="entry name" value="Peptidase_S66"/>
    <property type="match status" value="1"/>
</dbReference>
<dbReference type="Pfam" id="PF02016">
    <property type="entry name" value="Peptidase_S66"/>
    <property type="match status" value="1"/>
</dbReference>
<feature type="active site" description="Charge relay system" evidence="6">
    <location>
        <position position="296"/>
    </location>
</feature>
<feature type="active site" description="Nucleophile" evidence="6">
    <location>
        <position position="103"/>
    </location>
</feature>
<proteinExistence type="inferred from homology"/>